<feature type="transmembrane region" description="Helical" evidence="2">
    <location>
        <begin position="386"/>
        <end position="410"/>
    </location>
</feature>
<feature type="region of interest" description="Disordered" evidence="1">
    <location>
        <begin position="542"/>
        <end position="571"/>
    </location>
</feature>
<dbReference type="Pfam" id="PF09972">
    <property type="entry name" value="DUF2207"/>
    <property type="match status" value="1"/>
</dbReference>
<dbReference type="EMBL" id="FNAC01000020">
    <property type="protein sequence ID" value="SDD24078.1"/>
    <property type="molecule type" value="Genomic_DNA"/>
</dbReference>
<organism evidence="6 7">
    <name type="scientific">Algoriphagus faecimaris</name>
    <dbReference type="NCBI Taxonomy" id="686796"/>
    <lineage>
        <taxon>Bacteria</taxon>
        <taxon>Pseudomonadati</taxon>
        <taxon>Bacteroidota</taxon>
        <taxon>Cytophagia</taxon>
        <taxon>Cytophagales</taxon>
        <taxon>Cyclobacteriaceae</taxon>
        <taxon>Algoriphagus</taxon>
    </lineage>
</organism>
<dbReference type="Pfam" id="PF20990">
    <property type="entry name" value="DUF2207_C"/>
    <property type="match status" value="1"/>
</dbReference>
<keyword evidence="2" id="KW-1133">Transmembrane helix</keyword>
<dbReference type="InterPro" id="IPR018702">
    <property type="entry name" value="DUF2207"/>
</dbReference>
<proteinExistence type="predicted"/>
<evidence type="ECO:0000259" key="4">
    <source>
        <dbReference type="Pfam" id="PF09972"/>
    </source>
</evidence>
<dbReference type="InterPro" id="IPR048389">
    <property type="entry name" value="YciQ-like_C"/>
</dbReference>
<keyword evidence="7" id="KW-1185">Reference proteome</keyword>
<keyword evidence="2" id="KW-0812">Transmembrane</keyword>
<name>A0A1G6T4U6_9BACT</name>
<feature type="transmembrane region" description="Helical" evidence="2">
    <location>
        <begin position="226"/>
        <end position="245"/>
    </location>
</feature>
<keyword evidence="3" id="KW-0732">Signal</keyword>
<feature type="transmembrane region" description="Helical" evidence="2">
    <location>
        <begin position="416"/>
        <end position="435"/>
    </location>
</feature>
<dbReference type="AlphaFoldDB" id="A0A1G6T4U6"/>
<feature type="chain" id="PRO_5011608687" evidence="3">
    <location>
        <begin position="19"/>
        <end position="571"/>
    </location>
</feature>
<dbReference type="STRING" id="686796.SAMN04488104_102071"/>
<feature type="domain" description="Predicted membrane protein YciQ-like C-terminal" evidence="5">
    <location>
        <begin position="262"/>
        <end position="497"/>
    </location>
</feature>
<gene>
    <name evidence="6" type="ORF">SAMN04488104_102071</name>
</gene>
<feature type="signal peptide" evidence="3">
    <location>
        <begin position="1"/>
        <end position="18"/>
    </location>
</feature>
<evidence type="ECO:0000256" key="2">
    <source>
        <dbReference type="SAM" id="Phobius"/>
    </source>
</evidence>
<dbReference type="Proteomes" id="UP000199060">
    <property type="component" value="Unassembled WGS sequence"/>
</dbReference>
<protein>
    <submittedName>
        <fullName evidence="6">Predicted membrane protein</fullName>
    </submittedName>
</protein>
<sequence>MKKFLIFFLLLFPSWIFAQSEKIDRFHAEIRVDAEGFLEVREEITYTTKISGKRGIVRSLPLSRKMSNGRTIRPKLDLISVEKSGQTSPYHTEKRGGFLTIYVGEESVFLEPGTYNYEISYRLPDQIEAFENYDELFWNVNGTAWDFPMDIVSAEIILPSNADLIQSACYTGAFGSREQNCRYESGESSHYFEAQNLNARENLSIAVGFSKGVVAPVPPPNTFQKYGIQFLALSFGFILLFYYLFTWTRYGIDPPKPTVVPQFDPPAGLSPASVALIASGSYAKNMITPALVNLAAQGYLKINDESSSYVFGIFKSQRYNLIKVKEGDEKLAAEEKILHSYIFRVEDQVSLSGKYDSRFATAVEKYRESLKTQWNSLIFEGFNAKFWVVPILLLIFFFILNVTMSDYFVFEKQAEWVILFFIINVVLFLFYQWLIRKPAKRKLQLRADIEGFKMYMSAAEERMLQSFNPPEITPERFEKLLPYAIALDVEEIWGDKFSRKLAEASTMQSRNAYQPLWYNKPVANIGRFGHALNSSLSNTLSSSSIKPSSSGGSGGGGFSGGGGGGGGGGSW</sequence>
<evidence type="ECO:0000313" key="7">
    <source>
        <dbReference type="Proteomes" id="UP000199060"/>
    </source>
</evidence>
<evidence type="ECO:0000256" key="1">
    <source>
        <dbReference type="SAM" id="MobiDB-lite"/>
    </source>
</evidence>
<evidence type="ECO:0000313" key="6">
    <source>
        <dbReference type="EMBL" id="SDD24078.1"/>
    </source>
</evidence>
<feature type="domain" description="DUF2207" evidence="4">
    <location>
        <begin position="22"/>
        <end position="209"/>
    </location>
</feature>
<evidence type="ECO:0000259" key="5">
    <source>
        <dbReference type="Pfam" id="PF20990"/>
    </source>
</evidence>
<feature type="compositionally biased region" description="Gly residues" evidence="1">
    <location>
        <begin position="551"/>
        <end position="571"/>
    </location>
</feature>
<dbReference type="RefSeq" id="WP_087939778.1">
    <property type="nucleotide sequence ID" value="NZ_FNAC01000020.1"/>
</dbReference>
<reference evidence="7" key="1">
    <citation type="submission" date="2016-10" db="EMBL/GenBank/DDBJ databases">
        <authorList>
            <person name="Varghese N."/>
            <person name="Submissions S."/>
        </authorList>
    </citation>
    <scope>NUCLEOTIDE SEQUENCE [LARGE SCALE GENOMIC DNA]</scope>
    <source>
        <strain evidence="7">DSM 23095</strain>
    </source>
</reference>
<accession>A0A1G6T4U6</accession>
<keyword evidence="2" id="KW-0472">Membrane</keyword>
<evidence type="ECO:0000256" key="3">
    <source>
        <dbReference type="SAM" id="SignalP"/>
    </source>
</evidence>